<evidence type="ECO:0008006" key="5">
    <source>
        <dbReference type="Google" id="ProtNLM"/>
    </source>
</evidence>
<proteinExistence type="predicted"/>
<feature type="region of interest" description="Disordered" evidence="1">
    <location>
        <begin position="30"/>
        <end position="91"/>
    </location>
</feature>
<feature type="compositionally biased region" description="Polar residues" evidence="1">
    <location>
        <begin position="51"/>
        <end position="72"/>
    </location>
</feature>
<keyword evidence="2" id="KW-0732">Signal</keyword>
<dbReference type="Proteomes" id="UP001603978">
    <property type="component" value="Unassembled WGS sequence"/>
</dbReference>
<gene>
    <name evidence="3" type="ORF">ACFLIM_17870</name>
</gene>
<sequence length="91" mass="9604">MRTIGVVAAQLGLMLTTATEPAFAAAMHGAPKDSGNTWNSGNFRGKGRLVNSGNFDNNNGTVNSDNTHSGANFANGPQLINERRGFVKRGR</sequence>
<keyword evidence="4" id="KW-1185">Reference proteome</keyword>
<protein>
    <recommendedName>
        <fullName evidence="5">Pentapeptide repeat-containing protein</fullName>
    </recommendedName>
</protein>
<dbReference type="RefSeq" id="WP_393166692.1">
    <property type="nucleotide sequence ID" value="NZ_JBICRM010000009.1"/>
</dbReference>
<accession>A0ABW7AFH1</accession>
<feature type="signal peptide" evidence="2">
    <location>
        <begin position="1"/>
        <end position="24"/>
    </location>
</feature>
<dbReference type="EMBL" id="JBICRM010000009">
    <property type="protein sequence ID" value="MFG1705060.1"/>
    <property type="molecule type" value="Genomic_DNA"/>
</dbReference>
<evidence type="ECO:0000256" key="1">
    <source>
        <dbReference type="SAM" id="MobiDB-lite"/>
    </source>
</evidence>
<evidence type="ECO:0000313" key="4">
    <source>
        <dbReference type="Proteomes" id="UP001603978"/>
    </source>
</evidence>
<feature type="chain" id="PRO_5045340960" description="Pentapeptide repeat-containing protein" evidence="2">
    <location>
        <begin position="25"/>
        <end position="91"/>
    </location>
</feature>
<organism evidence="3 4">
    <name type="scientific">Nonomuraea marmarensis</name>
    <dbReference type="NCBI Taxonomy" id="3351344"/>
    <lineage>
        <taxon>Bacteria</taxon>
        <taxon>Bacillati</taxon>
        <taxon>Actinomycetota</taxon>
        <taxon>Actinomycetes</taxon>
        <taxon>Streptosporangiales</taxon>
        <taxon>Streptosporangiaceae</taxon>
        <taxon>Nonomuraea</taxon>
    </lineage>
</organism>
<evidence type="ECO:0000256" key="2">
    <source>
        <dbReference type="SAM" id="SignalP"/>
    </source>
</evidence>
<comment type="caution">
    <text evidence="3">The sequence shown here is derived from an EMBL/GenBank/DDBJ whole genome shotgun (WGS) entry which is preliminary data.</text>
</comment>
<evidence type="ECO:0000313" key="3">
    <source>
        <dbReference type="EMBL" id="MFG1705060.1"/>
    </source>
</evidence>
<name>A0ABW7AFH1_9ACTN</name>
<reference evidence="3 4" key="1">
    <citation type="submission" date="2024-10" db="EMBL/GenBank/DDBJ databases">
        <authorList>
            <person name="Topkara A.R."/>
            <person name="Saygin H."/>
        </authorList>
    </citation>
    <scope>NUCLEOTIDE SEQUENCE [LARGE SCALE GENOMIC DNA]</scope>
    <source>
        <strain evidence="3 4">M3C6</strain>
    </source>
</reference>